<protein>
    <recommendedName>
        <fullName evidence="8">Major facilitator superfamily (MFS) profile domain-containing protein</fullName>
    </recommendedName>
</protein>
<evidence type="ECO:0000313" key="6">
    <source>
        <dbReference type="EMBL" id="CAE8697793.1"/>
    </source>
</evidence>
<dbReference type="PANTHER" id="PTHR23507:SF1">
    <property type="entry name" value="FI18259P1-RELATED"/>
    <property type="match status" value="1"/>
</dbReference>
<dbReference type="Pfam" id="PF07690">
    <property type="entry name" value="MFS_1"/>
    <property type="match status" value="1"/>
</dbReference>
<feature type="transmembrane region" description="Helical" evidence="5">
    <location>
        <begin position="93"/>
        <end position="117"/>
    </location>
</feature>
<feature type="transmembrane region" description="Helical" evidence="5">
    <location>
        <begin position="410"/>
        <end position="431"/>
    </location>
</feature>
<dbReference type="EMBL" id="CAJNNW010028821">
    <property type="protein sequence ID" value="CAE8697793.1"/>
    <property type="molecule type" value="Genomic_DNA"/>
</dbReference>
<feature type="transmembrane region" description="Helical" evidence="5">
    <location>
        <begin position="68"/>
        <end position="87"/>
    </location>
</feature>
<comment type="subcellular location">
    <subcellularLocation>
        <location evidence="1">Membrane</location>
        <topology evidence="1">Multi-pass membrane protein</topology>
    </subcellularLocation>
</comment>
<dbReference type="InterPro" id="IPR011701">
    <property type="entry name" value="MFS"/>
</dbReference>
<dbReference type="GO" id="GO:0022857">
    <property type="term" value="F:transmembrane transporter activity"/>
    <property type="evidence" value="ECO:0007669"/>
    <property type="project" value="InterPro"/>
</dbReference>
<dbReference type="PANTHER" id="PTHR23507">
    <property type="entry name" value="ZGC:174356"/>
    <property type="match status" value="1"/>
</dbReference>
<gene>
    <name evidence="6" type="ORF">PGLA2088_LOCUS30447</name>
</gene>
<accession>A0A813K9G4</accession>
<keyword evidence="4 5" id="KW-0472">Membrane</keyword>
<evidence type="ECO:0000256" key="4">
    <source>
        <dbReference type="ARBA" id="ARBA00023136"/>
    </source>
</evidence>
<evidence type="ECO:0000256" key="2">
    <source>
        <dbReference type="ARBA" id="ARBA00022692"/>
    </source>
</evidence>
<feature type="transmembrane region" description="Helical" evidence="5">
    <location>
        <begin position="138"/>
        <end position="161"/>
    </location>
</feature>
<keyword evidence="2 5" id="KW-0812">Transmembrane</keyword>
<comment type="caution">
    <text evidence="6">The sequence shown here is derived from an EMBL/GenBank/DDBJ whole genome shotgun (WGS) entry which is preliminary data.</text>
</comment>
<evidence type="ECO:0000256" key="3">
    <source>
        <dbReference type="ARBA" id="ARBA00022989"/>
    </source>
</evidence>
<dbReference type="GO" id="GO:0016020">
    <property type="term" value="C:membrane"/>
    <property type="evidence" value="ECO:0007669"/>
    <property type="project" value="UniProtKB-SubCell"/>
</dbReference>
<evidence type="ECO:0000256" key="1">
    <source>
        <dbReference type="ARBA" id="ARBA00004141"/>
    </source>
</evidence>
<reference evidence="6" key="1">
    <citation type="submission" date="2021-02" db="EMBL/GenBank/DDBJ databases">
        <authorList>
            <person name="Dougan E. K."/>
            <person name="Rhodes N."/>
            <person name="Thang M."/>
            <person name="Chan C."/>
        </authorList>
    </citation>
    <scope>NUCLEOTIDE SEQUENCE</scope>
</reference>
<feature type="transmembrane region" description="Helical" evidence="5">
    <location>
        <begin position="245"/>
        <end position="270"/>
    </location>
</feature>
<dbReference type="SUPFAM" id="SSF103473">
    <property type="entry name" value="MFS general substrate transporter"/>
    <property type="match status" value="1"/>
</dbReference>
<dbReference type="Gene3D" id="1.20.1250.20">
    <property type="entry name" value="MFS general substrate transporter like domains"/>
    <property type="match status" value="1"/>
</dbReference>
<feature type="transmembrane region" description="Helical" evidence="5">
    <location>
        <begin position="282"/>
        <end position="300"/>
    </location>
</feature>
<sequence length="483" mass="50935">VLFSNFLACCSWLVTYPVAPKLIMHLCNEDMAQAAHLMASISVLDAIVEFFANPVCGWLADRHGRKPVWLGCLCLSALANILMAVGTQYFGLFAVYAATIIAGPSRSLVTLAFAIIEDLTVSHKDPGATQSQGQSARFGLPVAAMGAAMIVAPGSGGVLFSRFGLTAPFWAAAAIDFVAILWAMPLMTESLVADGPSKPNTEGWTIPLMAESLVADGASKPTGEGIGSRLAAILRSVCQLLNSRASFVLIFSYFCLLLSEGVHSTVMLFAQVRFAWTPLDTGMFMSFVGVLVVLMSGPVLSAVMPLFGEHRVVSVALVLGIVHNLGFGLASKGWQMYAVMFTTSLELTANPTLRAIISQRGAAERDERGQFQGGLGAVAAIARVCGSAGFQQLFSTFGVGPRAPAGAHAWLAPGVSFFAAAAVTFVSWVSFEWGMVSARHDERNSCRQVAVLPTAVGAVDCEAVDLPAGILDHPRATVASLTR</sequence>
<evidence type="ECO:0000256" key="5">
    <source>
        <dbReference type="SAM" id="Phobius"/>
    </source>
</evidence>
<evidence type="ECO:0000313" key="7">
    <source>
        <dbReference type="Proteomes" id="UP000626109"/>
    </source>
</evidence>
<evidence type="ECO:0008006" key="8">
    <source>
        <dbReference type="Google" id="ProtNLM"/>
    </source>
</evidence>
<feature type="transmembrane region" description="Helical" evidence="5">
    <location>
        <begin position="312"/>
        <end position="330"/>
    </location>
</feature>
<feature type="transmembrane region" description="Helical" evidence="5">
    <location>
        <begin position="167"/>
        <end position="188"/>
    </location>
</feature>
<keyword evidence="3 5" id="KW-1133">Transmembrane helix</keyword>
<organism evidence="6 7">
    <name type="scientific">Polarella glacialis</name>
    <name type="common">Dinoflagellate</name>
    <dbReference type="NCBI Taxonomy" id="89957"/>
    <lineage>
        <taxon>Eukaryota</taxon>
        <taxon>Sar</taxon>
        <taxon>Alveolata</taxon>
        <taxon>Dinophyceae</taxon>
        <taxon>Suessiales</taxon>
        <taxon>Suessiaceae</taxon>
        <taxon>Polarella</taxon>
    </lineage>
</organism>
<feature type="non-terminal residue" evidence="6">
    <location>
        <position position="483"/>
    </location>
</feature>
<name>A0A813K9G4_POLGL</name>
<dbReference type="Proteomes" id="UP000626109">
    <property type="component" value="Unassembled WGS sequence"/>
</dbReference>
<proteinExistence type="predicted"/>
<dbReference type="AlphaFoldDB" id="A0A813K9G4"/>
<dbReference type="InterPro" id="IPR036259">
    <property type="entry name" value="MFS_trans_sf"/>
</dbReference>